<dbReference type="EMBL" id="JAWIIV010000011">
    <property type="protein sequence ID" value="MEC4720349.1"/>
    <property type="molecule type" value="Genomic_DNA"/>
</dbReference>
<reference evidence="2 3" key="1">
    <citation type="submission" date="2023-10" db="EMBL/GenBank/DDBJ databases">
        <title>Noviherbaspirillum sp. CPCC 100848 genome assembly.</title>
        <authorList>
            <person name="Li X.Y."/>
            <person name="Fang X.M."/>
        </authorList>
    </citation>
    <scope>NUCLEOTIDE SEQUENCE [LARGE SCALE GENOMIC DNA]</scope>
    <source>
        <strain evidence="2 3">CPCC 100848</strain>
    </source>
</reference>
<gene>
    <name evidence="2" type="ORF">RY831_14400</name>
</gene>
<dbReference type="PANTHER" id="PTHR37017:SF11">
    <property type="entry name" value="ESTERASE_LIPASE_THIOESTERASE DOMAIN-CONTAINING PROTEIN"/>
    <property type="match status" value="1"/>
</dbReference>
<dbReference type="InterPro" id="IPR000073">
    <property type="entry name" value="AB_hydrolase_1"/>
</dbReference>
<name>A0ABU6J9M6_9BURK</name>
<keyword evidence="2" id="KW-0378">Hydrolase</keyword>
<dbReference type="Pfam" id="PF12697">
    <property type="entry name" value="Abhydrolase_6"/>
    <property type="match status" value="1"/>
</dbReference>
<dbReference type="InterPro" id="IPR019546">
    <property type="entry name" value="TAT_signal_bac_arc"/>
</dbReference>
<protein>
    <submittedName>
        <fullName evidence="2">Alpha/beta hydrolase family protein</fullName>
    </submittedName>
</protein>
<dbReference type="Proteomes" id="UP001352263">
    <property type="component" value="Unassembled WGS sequence"/>
</dbReference>
<organism evidence="2 3">
    <name type="scientific">Noviherbaspirillum album</name>
    <dbReference type="NCBI Taxonomy" id="3080276"/>
    <lineage>
        <taxon>Bacteria</taxon>
        <taxon>Pseudomonadati</taxon>
        <taxon>Pseudomonadota</taxon>
        <taxon>Betaproteobacteria</taxon>
        <taxon>Burkholderiales</taxon>
        <taxon>Oxalobacteraceae</taxon>
        <taxon>Noviherbaspirillum</taxon>
    </lineage>
</organism>
<accession>A0ABU6J9M6</accession>
<evidence type="ECO:0000313" key="2">
    <source>
        <dbReference type="EMBL" id="MEC4720349.1"/>
    </source>
</evidence>
<dbReference type="GO" id="GO:0016787">
    <property type="term" value="F:hydrolase activity"/>
    <property type="evidence" value="ECO:0007669"/>
    <property type="project" value="UniProtKB-KW"/>
</dbReference>
<comment type="caution">
    <text evidence="2">The sequence shown here is derived from an EMBL/GenBank/DDBJ whole genome shotgun (WGS) entry which is preliminary data.</text>
</comment>
<evidence type="ECO:0000259" key="1">
    <source>
        <dbReference type="Pfam" id="PF12697"/>
    </source>
</evidence>
<dbReference type="InterPro" id="IPR052897">
    <property type="entry name" value="Sec-Metab_Biosynth_Hydrolase"/>
</dbReference>
<dbReference type="PANTHER" id="PTHR37017">
    <property type="entry name" value="AB HYDROLASE-1 DOMAIN-CONTAINING PROTEIN-RELATED"/>
    <property type="match status" value="1"/>
</dbReference>
<evidence type="ECO:0000313" key="3">
    <source>
        <dbReference type="Proteomes" id="UP001352263"/>
    </source>
</evidence>
<dbReference type="InterPro" id="IPR029058">
    <property type="entry name" value="AB_hydrolase_fold"/>
</dbReference>
<dbReference type="NCBIfam" id="TIGR01409">
    <property type="entry name" value="TAT_signal_seq"/>
    <property type="match status" value="1"/>
</dbReference>
<keyword evidence="3" id="KW-1185">Reference proteome</keyword>
<sequence>MNISLFDNLFQKGERMVLNRRRTFIKSSTATAAALALGGCTTASIGQSHSGVRSKRNYLLVHGAWLGGWCWKKVIPLLYAEGHNVHVITLTGLGDRAHLHNRGIDLDTHIQDVVAYLDMEDLNDVVLVGHSYAGMVITGVSERVSHRLRSIVYLDAFLPEDGKRLLDYQSSDRREASLKLGLETGIAAPLPIHLLGLEKEEDIEWVKARLSQQSFQTFAQPVRLTKNAHLKMPRTYVLCTGRSTGSFGQFAEKVRKDPGWNYIELKTGHNLMITAPYETSRILLEAP</sequence>
<dbReference type="RefSeq" id="WP_326507066.1">
    <property type="nucleotide sequence ID" value="NZ_JAWIIV010000011.1"/>
</dbReference>
<dbReference type="SUPFAM" id="SSF53474">
    <property type="entry name" value="alpha/beta-Hydrolases"/>
    <property type="match status" value="1"/>
</dbReference>
<feature type="domain" description="AB hydrolase-1" evidence="1">
    <location>
        <begin position="59"/>
        <end position="276"/>
    </location>
</feature>
<dbReference type="Gene3D" id="3.40.50.1820">
    <property type="entry name" value="alpha/beta hydrolase"/>
    <property type="match status" value="1"/>
</dbReference>
<proteinExistence type="predicted"/>